<dbReference type="SUPFAM" id="SSF52317">
    <property type="entry name" value="Class I glutamine amidotransferase-like"/>
    <property type="match status" value="1"/>
</dbReference>
<feature type="domain" description="Glucose/Sorbosone dehydrogenase" evidence="8">
    <location>
        <begin position="348"/>
        <end position="496"/>
    </location>
</feature>
<evidence type="ECO:0000259" key="7">
    <source>
        <dbReference type="Pfam" id="PF06283"/>
    </source>
</evidence>
<evidence type="ECO:0000256" key="6">
    <source>
        <dbReference type="SAM" id="SignalP"/>
    </source>
</evidence>
<dbReference type="PROSITE" id="PS51257">
    <property type="entry name" value="PROKAR_LIPOPROTEIN"/>
    <property type="match status" value="1"/>
</dbReference>
<evidence type="ECO:0000313" key="9">
    <source>
        <dbReference type="EMBL" id="MCW1913513.1"/>
    </source>
</evidence>
<feature type="region of interest" description="Disordered" evidence="5">
    <location>
        <begin position="1449"/>
        <end position="1470"/>
    </location>
</feature>
<dbReference type="Pfam" id="PF18884">
    <property type="entry name" value="TSP3_bac"/>
    <property type="match status" value="1"/>
</dbReference>
<comment type="caution">
    <text evidence="9">The sequence shown here is derived from an EMBL/GenBank/DDBJ whole genome shotgun (WGS) entry which is preliminary data.</text>
</comment>
<gene>
    <name evidence="9" type="ORF">OJ996_08005</name>
</gene>
<dbReference type="RefSeq" id="WP_264513014.1">
    <property type="nucleotide sequence ID" value="NZ_JAPDDR010000003.1"/>
</dbReference>
<dbReference type="InterPro" id="IPR029062">
    <property type="entry name" value="Class_I_gatase-like"/>
</dbReference>
<dbReference type="InterPro" id="IPR029010">
    <property type="entry name" value="ThuA-like"/>
</dbReference>
<feature type="domain" description="ThuA-like" evidence="7">
    <location>
        <begin position="26"/>
        <end position="274"/>
    </location>
</feature>
<evidence type="ECO:0000256" key="5">
    <source>
        <dbReference type="SAM" id="MobiDB-lite"/>
    </source>
</evidence>
<dbReference type="SUPFAM" id="SSF50952">
    <property type="entry name" value="Soluble quinoprotein glucose dehydrogenase"/>
    <property type="match status" value="1"/>
</dbReference>
<sequence>MKLPRPLLAGLAALACLCTAHAERMKVLIIEGASNHDWNHRKDILTAIISRDGSFDVEVSVTPGAASDPAWSTWSPNFANYDVVLSGYSNGALGQPRWPAAVETAFQNYVNGGGGFVAFHEACDSFAGWTAYDEMLGLRWNPVGVGKAPLIGLGDALQLLLPGLGEGTSHGDRVNVEVKRLGNHPIHAGLPSSWMATDLEVWRYPRGPANNLTVLSYAKDPLTQLQFPVEWTTTYGAGRVYASSYGHVWEGQTAPEGMRCAAFQEILVRALKWCAGENPAATIPSDFPSPTQISLRANAEGISGFGGPKAVAPFANGALPTLSIVPTGVEVVKAFPALAWDAPIEAKPWPMQAGQLMVVEMDGRVYKIADSDTTTTKQEVLDIRDRVWHLNWENQDNNTKHGGILSAVFHPQFGKGQGKDHLYVYYTHNANDAPNADPPFYDRLARYTWNGTAFTPASEQLLIHQYDTAKGHEGGGMCFGADGFLYLAFGDEGTESGDSTPHTQKIDDRPRSGVWRMDVDMQGGAISHPIRRQPLGPGSFTQNYYIPSDNPWQDVNGGILEEFYAIGLREPHRMTFDAATGLFWIGDVGANNREEVSVIDEPGLNFEWNYKEGIAEAFRAAPSPLIGTSRGPVFDYSHAVGSCIIGGHVYRGTALPQLAGKYLFGDNGTQLLYALEYDPVTKQTVSVQQFAQGRAGYLFNGISSFGEDTQGEPLLLQLAGANPGTAQISRIKPAGPPGGGTWQYPQLLSQTGLFTNLATLTPAASLIPFDVNMPLWSAGMHKKRWVMIPNDGVANTPLEQISFSENGAWQLPVGSVFVKHFARPDNDAPLETRLLVHGTDGWGGVTYKWRPDGSEADLLEDGGEEVLTVDGQSFEYLYPSRQQCNLCHTGVAGPVLGFRTRQLNRNYSYPGGGTANQIESLSVAGFLPQVITEESLAGVLTSADANSPTVSDEAWARSYLDSNCSHCHQPGGSSRAFFDARLTTPLDSQSIICGPVIDGLGAPAPAVVKPGSFENSVMLLRMNTIDECCSMPPLAKGIVDTTGVSHLADWILGMDADSCTKTQGFYDGGEIGIPGPTPPDAHGPDLWHSNIVVNEDATYTNTTGTTITVSIDRFRFNAGRTGDPLTPFVVKVNGDNNFSVVAIGTPRTQYAIGSNDLPFSDGVSNVTLAPGQTIAIGFMDANPDGSGGSVAGIIDWDFDGDEIWYGGGETDADGGSVSLGQMPDHGTELYTTLFRRYQFAISYIITGYEVGNGPAAAPGAAADGANSNLVINETDTFTNTTAATMTVTVGDFRFHAARTGDPVTPFLVKVNSDNDFTVLAVGSTRTSYVLGANSFPFAPGARVTLAPGEKLAAGFTDSFPDGTGGTGPGVISYTDGGDQIYYSYDVTNVGSILAAGQAPVPKGYQHTNLARSYYFSISLGFGGKEDEDADGLPDSWELAYAPNLGALNGSADSDGDGMSNAEEHAAGTDPTNPASLLMGLGVTRHANSVTASVKTVPGRYYKLEGSVDLQSWTSLGTWKAASWPATSTSMSIPIGGLPGGGGQKLFVRFSPAE</sequence>
<feature type="chain" id="PRO_5045170733" evidence="6">
    <location>
        <begin position="23"/>
        <end position="1553"/>
    </location>
</feature>
<evidence type="ECO:0000256" key="1">
    <source>
        <dbReference type="ARBA" id="ARBA00004613"/>
    </source>
</evidence>
<dbReference type="Pfam" id="PF07995">
    <property type="entry name" value="GSDH"/>
    <property type="match status" value="2"/>
</dbReference>
<dbReference type="InterPro" id="IPR011041">
    <property type="entry name" value="Quinoprot_gluc/sorb_DH_b-prop"/>
</dbReference>
<dbReference type="InterPro" id="IPR059100">
    <property type="entry name" value="TSP3_bac"/>
</dbReference>
<evidence type="ECO:0000256" key="3">
    <source>
        <dbReference type="ARBA" id="ARBA00022729"/>
    </source>
</evidence>
<keyword evidence="3 6" id="KW-0732">Signal</keyword>
<keyword evidence="2" id="KW-0964">Secreted</keyword>
<organism evidence="9 10">
    <name type="scientific">Luteolibacter rhizosphaerae</name>
    <dbReference type="NCBI Taxonomy" id="2989719"/>
    <lineage>
        <taxon>Bacteria</taxon>
        <taxon>Pseudomonadati</taxon>
        <taxon>Verrucomicrobiota</taxon>
        <taxon>Verrucomicrobiia</taxon>
        <taxon>Verrucomicrobiales</taxon>
        <taxon>Verrucomicrobiaceae</taxon>
        <taxon>Luteolibacter</taxon>
    </lineage>
</organism>
<feature type="signal peptide" evidence="6">
    <location>
        <begin position="1"/>
        <end position="22"/>
    </location>
</feature>
<evidence type="ECO:0000313" key="10">
    <source>
        <dbReference type="Proteomes" id="UP001165653"/>
    </source>
</evidence>
<evidence type="ECO:0000256" key="2">
    <source>
        <dbReference type="ARBA" id="ARBA00022525"/>
    </source>
</evidence>
<dbReference type="InterPro" id="IPR011042">
    <property type="entry name" value="6-blade_b-propeller_TolB-like"/>
</dbReference>
<dbReference type="PANTHER" id="PTHR19328:SF75">
    <property type="entry name" value="ALDOSE SUGAR DEHYDROGENASE YLII"/>
    <property type="match status" value="1"/>
</dbReference>
<accession>A0ABT3G109</accession>
<protein>
    <submittedName>
        <fullName evidence="9">ThuA domain-containing protein</fullName>
    </submittedName>
</protein>
<dbReference type="Pfam" id="PF06283">
    <property type="entry name" value="ThuA"/>
    <property type="match status" value="1"/>
</dbReference>
<dbReference type="InterPro" id="IPR012938">
    <property type="entry name" value="Glc/Sorbosone_DH"/>
</dbReference>
<reference evidence="9" key="1">
    <citation type="submission" date="2022-10" db="EMBL/GenBank/DDBJ databases">
        <title>Luteolibacter sp. GHJ8, whole genome shotgun sequencing project.</title>
        <authorList>
            <person name="Zhao G."/>
            <person name="Shen L."/>
        </authorList>
    </citation>
    <scope>NUCLEOTIDE SEQUENCE</scope>
    <source>
        <strain evidence="9">GHJ8</strain>
    </source>
</reference>
<name>A0ABT3G109_9BACT</name>
<keyword evidence="4" id="KW-0106">Calcium</keyword>
<dbReference type="EMBL" id="JAPDDR010000003">
    <property type="protein sequence ID" value="MCW1913513.1"/>
    <property type="molecule type" value="Genomic_DNA"/>
</dbReference>
<keyword evidence="10" id="KW-1185">Reference proteome</keyword>
<dbReference type="Gene3D" id="3.40.50.880">
    <property type="match status" value="1"/>
</dbReference>
<proteinExistence type="predicted"/>
<dbReference type="PANTHER" id="PTHR19328">
    <property type="entry name" value="HEDGEHOG-INTERACTING PROTEIN"/>
    <property type="match status" value="1"/>
</dbReference>
<evidence type="ECO:0000259" key="8">
    <source>
        <dbReference type="Pfam" id="PF07995"/>
    </source>
</evidence>
<comment type="subcellular location">
    <subcellularLocation>
        <location evidence="1">Secreted</location>
    </subcellularLocation>
</comment>
<evidence type="ECO:0000256" key="4">
    <source>
        <dbReference type="ARBA" id="ARBA00022837"/>
    </source>
</evidence>
<feature type="domain" description="Glucose/Sorbosone dehydrogenase" evidence="8">
    <location>
        <begin position="545"/>
        <end position="680"/>
    </location>
</feature>
<dbReference type="Proteomes" id="UP001165653">
    <property type="component" value="Unassembled WGS sequence"/>
</dbReference>
<dbReference type="Gene3D" id="2.120.10.30">
    <property type="entry name" value="TolB, C-terminal domain"/>
    <property type="match status" value="1"/>
</dbReference>